<accession>A0A067N6A0</accession>
<sequence length="452" mass="51110">MCLTQLNDDVLSNICSFLTTRRSLLNLALTCRAFCTLIIPAFLYARLESENPYIGTSAAERLGPFFDAIRQHESVARAIRHLEIPSCANVGRLLRDDLPIMRNIRALHIYTLPPRTLLTRISMMTHLQSLTIKFDSGELLELLRGRRFRRLELFMRCGYNLTPDSALGEILLCSRVTLHELKLFGITWCFRTPSISRDGKDPIWPHVTRLGLWCVGSGGHPLNLTYHFPSVVCFDTFVKLEILDQSYNRSFFSGIRSLKGNSADLKLVASHGAKLRRVHIDVENGINTESVHDSLLHSTLQSLTLLVGRKFPFRCFEQLSVLCPKVEFLSLHVESSSSLSPLLNSILHHLSALPLGCLYIGCGYVGESDAHLASNDHDREVTMLASLAPKILPSLRFISLTSFRSQTHMRRLISARGVADEFTKISSEDGFDSLHYYEWRWMDQAEHAIEPS</sequence>
<dbReference type="InParanoid" id="A0A067N6A0"/>
<keyword evidence="1" id="KW-0472">Membrane</keyword>
<feature type="domain" description="F-box" evidence="2">
    <location>
        <begin position="8"/>
        <end position="47"/>
    </location>
</feature>
<organism evidence="3 4">
    <name type="scientific">Botryobasidium botryosum (strain FD-172 SS1)</name>
    <dbReference type="NCBI Taxonomy" id="930990"/>
    <lineage>
        <taxon>Eukaryota</taxon>
        <taxon>Fungi</taxon>
        <taxon>Dikarya</taxon>
        <taxon>Basidiomycota</taxon>
        <taxon>Agaricomycotina</taxon>
        <taxon>Agaricomycetes</taxon>
        <taxon>Cantharellales</taxon>
        <taxon>Botryobasidiaceae</taxon>
        <taxon>Botryobasidium</taxon>
    </lineage>
</organism>
<dbReference type="Proteomes" id="UP000027195">
    <property type="component" value="Unassembled WGS sequence"/>
</dbReference>
<dbReference type="Pfam" id="PF12937">
    <property type="entry name" value="F-box-like"/>
    <property type="match status" value="1"/>
</dbReference>
<evidence type="ECO:0000313" key="3">
    <source>
        <dbReference type="EMBL" id="KDQ19667.1"/>
    </source>
</evidence>
<dbReference type="CDD" id="cd09917">
    <property type="entry name" value="F-box_SF"/>
    <property type="match status" value="1"/>
</dbReference>
<protein>
    <recommendedName>
        <fullName evidence="2">F-box domain-containing protein</fullName>
    </recommendedName>
</protein>
<name>A0A067N6A0_BOTB1</name>
<proteinExistence type="predicted"/>
<dbReference type="AlphaFoldDB" id="A0A067N6A0"/>
<keyword evidence="1" id="KW-1133">Transmembrane helix</keyword>
<keyword evidence="1" id="KW-0812">Transmembrane</keyword>
<evidence type="ECO:0000313" key="4">
    <source>
        <dbReference type="Proteomes" id="UP000027195"/>
    </source>
</evidence>
<reference evidence="4" key="1">
    <citation type="journal article" date="2014" name="Proc. Natl. Acad. Sci. U.S.A.">
        <title>Extensive sampling of basidiomycete genomes demonstrates inadequacy of the white-rot/brown-rot paradigm for wood decay fungi.</title>
        <authorList>
            <person name="Riley R."/>
            <person name="Salamov A.A."/>
            <person name="Brown D.W."/>
            <person name="Nagy L.G."/>
            <person name="Floudas D."/>
            <person name="Held B.W."/>
            <person name="Levasseur A."/>
            <person name="Lombard V."/>
            <person name="Morin E."/>
            <person name="Otillar R."/>
            <person name="Lindquist E.A."/>
            <person name="Sun H."/>
            <person name="LaButti K.M."/>
            <person name="Schmutz J."/>
            <person name="Jabbour D."/>
            <person name="Luo H."/>
            <person name="Baker S.E."/>
            <person name="Pisabarro A.G."/>
            <person name="Walton J.D."/>
            <person name="Blanchette R.A."/>
            <person name="Henrissat B."/>
            <person name="Martin F."/>
            <person name="Cullen D."/>
            <person name="Hibbett D.S."/>
            <person name="Grigoriev I.V."/>
        </authorList>
    </citation>
    <scope>NUCLEOTIDE SEQUENCE [LARGE SCALE GENOMIC DNA]</scope>
    <source>
        <strain evidence="4">FD-172 SS1</strain>
    </source>
</reference>
<evidence type="ECO:0000259" key="2">
    <source>
        <dbReference type="Pfam" id="PF12937"/>
    </source>
</evidence>
<dbReference type="InterPro" id="IPR036047">
    <property type="entry name" value="F-box-like_dom_sf"/>
</dbReference>
<dbReference type="InterPro" id="IPR001810">
    <property type="entry name" value="F-box_dom"/>
</dbReference>
<feature type="transmembrane region" description="Helical" evidence="1">
    <location>
        <begin position="24"/>
        <end position="45"/>
    </location>
</feature>
<evidence type="ECO:0000256" key="1">
    <source>
        <dbReference type="SAM" id="Phobius"/>
    </source>
</evidence>
<dbReference type="SUPFAM" id="SSF81383">
    <property type="entry name" value="F-box domain"/>
    <property type="match status" value="1"/>
</dbReference>
<keyword evidence="4" id="KW-1185">Reference proteome</keyword>
<gene>
    <name evidence="3" type="ORF">BOTBODRAFT_28232</name>
</gene>
<dbReference type="HOGENOM" id="CLU_039742_1_0_1"/>
<dbReference type="EMBL" id="KL198019">
    <property type="protein sequence ID" value="KDQ19667.1"/>
    <property type="molecule type" value="Genomic_DNA"/>
</dbReference>